<feature type="region of interest" description="Disordered" evidence="1">
    <location>
        <begin position="332"/>
        <end position="352"/>
    </location>
</feature>
<dbReference type="Proteomes" id="UP000001294">
    <property type="component" value="Unassembled WGS sequence"/>
</dbReference>
<dbReference type="PANTHER" id="PTHR38116">
    <property type="entry name" value="CHROMOSOME 7, WHOLE GENOME SHOTGUN SEQUENCE"/>
    <property type="match status" value="1"/>
</dbReference>
<feature type="region of interest" description="Disordered" evidence="1">
    <location>
        <begin position="29"/>
        <end position="61"/>
    </location>
</feature>
<gene>
    <name evidence="2" type="ORF">PMAA_087770</name>
</gene>
<feature type="region of interest" description="Disordered" evidence="1">
    <location>
        <begin position="286"/>
        <end position="318"/>
    </location>
</feature>
<feature type="compositionally biased region" description="Basic and acidic residues" evidence="1">
    <location>
        <begin position="342"/>
        <end position="352"/>
    </location>
</feature>
<proteinExistence type="predicted"/>
<sequence length="528" mass="60133">MSMETRIMLRPMRPLDEAMINDDNWTGLTDAQARRRRQNRLNQRARRRRKEQVMVSQRSTTSSDDRIKMIMLSTSITSSQRPFYFPLSTDYLLTLVHFNVFRALLTNMTILSLPCLFSCEEPKTTIASLSAPLLNTTVLPEKTIPSTLIPTPLQRSIPHEAWIDLFPLPALRDNFIRLRGTFDECDLCDDILGTMYDEEVSRHDERDGMIVWGEPWDVYSWELMEGFVRKWAYMLVDCGELIESTNRWREKRGEEPLVVDVNIMASYILASLRRAGSGLFVTSSPSSSVVDSSLAPEEDTIARPSSPQKDTVAECPSPQEKTIVARLHPPEKETMARSPSPQKEHEALFVSQEEAKTRSPFLEEATASPSPAPISTTGLTQAEFEDSQRASTLRLPWDWRVSGKTTEEYTPQIQGKWWSKTAEELRSAQPNKRRDYGHIGRIMETELGEQLHGKQKCTACQTNNEECWIYSTRGSRQVSRPGDACARCRRTARKGGCNLAKRRSNKRRRSSPDPAPRVYRPGGELGIT</sequence>
<keyword evidence="3" id="KW-1185">Reference proteome</keyword>
<evidence type="ECO:0000256" key="1">
    <source>
        <dbReference type="SAM" id="MobiDB-lite"/>
    </source>
</evidence>
<organism evidence="2 3">
    <name type="scientific">Talaromyces marneffei (strain ATCC 18224 / CBS 334.59 / QM 7333)</name>
    <name type="common">Penicillium marneffei</name>
    <dbReference type="NCBI Taxonomy" id="441960"/>
    <lineage>
        <taxon>Eukaryota</taxon>
        <taxon>Fungi</taxon>
        <taxon>Dikarya</taxon>
        <taxon>Ascomycota</taxon>
        <taxon>Pezizomycotina</taxon>
        <taxon>Eurotiomycetes</taxon>
        <taxon>Eurotiomycetidae</taxon>
        <taxon>Eurotiales</taxon>
        <taxon>Trichocomaceae</taxon>
        <taxon>Talaromyces</taxon>
        <taxon>Talaromyces sect. Talaromyces</taxon>
    </lineage>
</organism>
<reference evidence="3" key="1">
    <citation type="journal article" date="2015" name="Genome Announc.">
        <title>Genome sequence of the AIDS-associated pathogen Penicillium marneffei (ATCC18224) and its near taxonomic relative Talaromyces stipitatus (ATCC10500).</title>
        <authorList>
            <person name="Nierman W.C."/>
            <person name="Fedorova-Abrams N.D."/>
            <person name="Andrianopoulos A."/>
        </authorList>
    </citation>
    <scope>NUCLEOTIDE SEQUENCE [LARGE SCALE GENOMIC DNA]</scope>
    <source>
        <strain evidence="3">ATCC 18224 / CBS 334.59 / QM 7333</strain>
    </source>
</reference>
<evidence type="ECO:0000313" key="2">
    <source>
        <dbReference type="EMBL" id="EEA24801.1"/>
    </source>
</evidence>
<dbReference type="EMBL" id="DS995901">
    <property type="protein sequence ID" value="EEA24801.1"/>
    <property type="molecule type" value="Genomic_DNA"/>
</dbReference>
<accession>B6QDH3</accession>
<dbReference type="PANTHER" id="PTHR38116:SF1">
    <property type="entry name" value="BZIP DOMAIN-CONTAINING PROTEIN"/>
    <property type="match status" value="1"/>
</dbReference>
<dbReference type="HOGENOM" id="CLU_515891_0_0_1"/>
<dbReference type="VEuPathDB" id="FungiDB:PMAA_087770"/>
<dbReference type="AlphaFoldDB" id="B6QDH3"/>
<dbReference type="InterPro" id="IPR021833">
    <property type="entry name" value="DUF3425"/>
</dbReference>
<evidence type="ECO:0000313" key="3">
    <source>
        <dbReference type="Proteomes" id="UP000001294"/>
    </source>
</evidence>
<dbReference type="OrthoDB" id="2245989at2759"/>
<name>B6QDH3_TALMQ</name>
<feature type="compositionally biased region" description="Basic residues" evidence="1">
    <location>
        <begin position="34"/>
        <end position="50"/>
    </location>
</feature>
<feature type="compositionally biased region" description="Basic residues" evidence="1">
    <location>
        <begin position="500"/>
        <end position="509"/>
    </location>
</feature>
<evidence type="ECO:0008006" key="4">
    <source>
        <dbReference type="Google" id="ProtNLM"/>
    </source>
</evidence>
<dbReference type="Pfam" id="PF11905">
    <property type="entry name" value="DUF3425"/>
    <property type="match status" value="1"/>
</dbReference>
<protein>
    <recommendedName>
        <fullName evidence="4">BZIP domain-containing protein</fullName>
    </recommendedName>
</protein>
<feature type="region of interest" description="Disordered" evidence="1">
    <location>
        <begin position="496"/>
        <end position="528"/>
    </location>
</feature>